<dbReference type="Proteomes" id="UP000186868">
    <property type="component" value="Unassembled WGS sequence"/>
</dbReference>
<sequence>MLIHTTPRLSFPRPLVYATYRDKLIELVPYLPNVRFLKIKSRSEAEGQVYSVNEWHAGGQIPPLLRAWLGEELLSWTEYDIWNESDFTVEWRIETHAFTEAVRCSGKNRFLEENGTTLIESRGELKIDPEKLKAVPKIFRGQVTRAVEKFLASKIEPNLLQMAEGVSHYLAQQSLG</sequence>
<protein>
    <recommendedName>
        <fullName evidence="3">Coenzyme Q-binding protein COQ10 START domain-containing protein</fullName>
    </recommendedName>
</protein>
<dbReference type="OrthoDB" id="459727at2"/>
<evidence type="ECO:0000313" key="1">
    <source>
        <dbReference type="EMBL" id="OKH20799.1"/>
    </source>
</evidence>
<reference evidence="1 2" key="1">
    <citation type="submission" date="2016-11" db="EMBL/GenBank/DDBJ databases">
        <title>Draft Genome Sequences of Nine Cyanobacterial Strains from Diverse Habitats.</title>
        <authorList>
            <person name="Zhu T."/>
            <person name="Hou S."/>
            <person name="Lu X."/>
            <person name="Hess W.R."/>
        </authorList>
    </citation>
    <scope>NUCLEOTIDE SEQUENCE [LARGE SCALE GENOMIC DNA]</scope>
    <source>
        <strain evidence="1 2">NIES-593</strain>
    </source>
</reference>
<name>A0A1U7HB44_9CYAN</name>
<dbReference type="STRING" id="1921803.NIES593_17465"/>
<dbReference type="EMBL" id="MRCB01000026">
    <property type="protein sequence ID" value="OKH20799.1"/>
    <property type="molecule type" value="Genomic_DNA"/>
</dbReference>
<proteinExistence type="predicted"/>
<comment type="caution">
    <text evidence="1">The sequence shown here is derived from an EMBL/GenBank/DDBJ whole genome shotgun (WGS) entry which is preliminary data.</text>
</comment>
<evidence type="ECO:0008006" key="3">
    <source>
        <dbReference type="Google" id="ProtNLM"/>
    </source>
</evidence>
<evidence type="ECO:0000313" key="2">
    <source>
        <dbReference type="Proteomes" id="UP000186868"/>
    </source>
</evidence>
<dbReference type="AlphaFoldDB" id="A0A1U7HB44"/>
<dbReference type="RefSeq" id="WP_073600802.1">
    <property type="nucleotide sequence ID" value="NZ_MRCB01000026.1"/>
</dbReference>
<keyword evidence="2" id="KW-1185">Reference proteome</keyword>
<organism evidence="1 2">
    <name type="scientific">Hydrococcus rivularis NIES-593</name>
    <dbReference type="NCBI Taxonomy" id="1921803"/>
    <lineage>
        <taxon>Bacteria</taxon>
        <taxon>Bacillati</taxon>
        <taxon>Cyanobacteriota</taxon>
        <taxon>Cyanophyceae</taxon>
        <taxon>Pleurocapsales</taxon>
        <taxon>Hydrococcaceae</taxon>
        <taxon>Hydrococcus</taxon>
    </lineage>
</organism>
<accession>A0A1U7HB44</accession>
<gene>
    <name evidence="1" type="ORF">NIES593_17465</name>
</gene>